<dbReference type="AlphaFoldDB" id="A0AAN8G024"/>
<proteinExistence type="predicted"/>
<comment type="caution">
    <text evidence="1">The sequence shown here is derived from an EMBL/GenBank/DDBJ whole genome shotgun (WGS) entry which is preliminary data.</text>
</comment>
<dbReference type="EMBL" id="WIXE01014950">
    <property type="protein sequence ID" value="KAK5973868.1"/>
    <property type="molecule type" value="Genomic_DNA"/>
</dbReference>
<gene>
    <name evidence="1" type="ORF">GCK32_021082</name>
</gene>
<keyword evidence="2" id="KW-1185">Reference proteome</keyword>
<sequence length="31" mass="3827">MPPPSVIFRRISSLRLRFFCISSFLRQRDHY</sequence>
<protein>
    <submittedName>
        <fullName evidence="1">Uncharacterized protein</fullName>
    </submittedName>
</protein>
<reference evidence="1 2" key="1">
    <citation type="submission" date="2019-10" db="EMBL/GenBank/DDBJ databases">
        <title>Assembly and Annotation for the nematode Trichostrongylus colubriformis.</title>
        <authorList>
            <person name="Martin J."/>
        </authorList>
    </citation>
    <scope>NUCLEOTIDE SEQUENCE [LARGE SCALE GENOMIC DNA]</scope>
    <source>
        <strain evidence="1">G859</strain>
        <tissue evidence="1">Whole worm</tissue>
    </source>
</reference>
<evidence type="ECO:0000313" key="2">
    <source>
        <dbReference type="Proteomes" id="UP001331761"/>
    </source>
</evidence>
<evidence type="ECO:0000313" key="1">
    <source>
        <dbReference type="EMBL" id="KAK5973868.1"/>
    </source>
</evidence>
<accession>A0AAN8G024</accession>
<name>A0AAN8G024_TRICO</name>
<dbReference type="Proteomes" id="UP001331761">
    <property type="component" value="Unassembled WGS sequence"/>
</dbReference>
<organism evidence="1 2">
    <name type="scientific">Trichostrongylus colubriformis</name>
    <name type="common">Black scour worm</name>
    <dbReference type="NCBI Taxonomy" id="6319"/>
    <lineage>
        <taxon>Eukaryota</taxon>
        <taxon>Metazoa</taxon>
        <taxon>Ecdysozoa</taxon>
        <taxon>Nematoda</taxon>
        <taxon>Chromadorea</taxon>
        <taxon>Rhabditida</taxon>
        <taxon>Rhabditina</taxon>
        <taxon>Rhabditomorpha</taxon>
        <taxon>Strongyloidea</taxon>
        <taxon>Trichostrongylidae</taxon>
        <taxon>Trichostrongylus</taxon>
    </lineage>
</organism>